<keyword evidence="5" id="KW-1185">Reference proteome</keyword>
<organism evidence="4 5">
    <name type="scientific">Scheffersomyces spartinae</name>
    <dbReference type="NCBI Taxonomy" id="45513"/>
    <lineage>
        <taxon>Eukaryota</taxon>
        <taxon>Fungi</taxon>
        <taxon>Dikarya</taxon>
        <taxon>Ascomycota</taxon>
        <taxon>Saccharomycotina</taxon>
        <taxon>Pichiomycetes</taxon>
        <taxon>Debaryomycetaceae</taxon>
        <taxon>Scheffersomyces</taxon>
    </lineage>
</organism>
<dbReference type="Proteomes" id="UP000790833">
    <property type="component" value="Unassembled WGS sequence"/>
</dbReference>
<proteinExistence type="predicted"/>
<dbReference type="GO" id="GO:0031966">
    <property type="term" value="C:mitochondrial membrane"/>
    <property type="evidence" value="ECO:0007669"/>
    <property type="project" value="UniProtKB-SubCell"/>
</dbReference>
<evidence type="ECO:0000313" key="4">
    <source>
        <dbReference type="EMBL" id="KAG7194612.1"/>
    </source>
</evidence>
<dbReference type="InterPro" id="IPR021278">
    <property type="entry name" value="ATP19"/>
</dbReference>
<protein>
    <submittedName>
        <fullName evidence="4">Uncharacterized protein</fullName>
    </submittedName>
</protein>
<dbReference type="PANTHER" id="PTHR28074:SF1">
    <property type="entry name" value="ATP SYNTHASE SUBUNIT K, MITOCHONDRIAL"/>
    <property type="match status" value="1"/>
</dbReference>
<evidence type="ECO:0000256" key="2">
    <source>
        <dbReference type="ARBA" id="ARBA00023128"/>
    </source>
</evidence>
<gene>
    <name evidence="4" type="ORF">KQ657_004288</name>
</gene>
<dbReference type="OrthoDB" id="2094445at2759"/>
<keyword evidence="3" id="KW-0472">Membrane</keyword>
<accession>A0A9P8AJZ4</accession>
<dbReference type="RefSeq" id="XP_043050159.1">
    <property type="nucleotide sequence ID" value="XM_043194962.1"/>
</dbReference>
<name>A0A9P8AJZ4_9ASCO</name>
<dbReference type="GeneID" id="66117662"/>
<evidence type="ECO:0000313" key="5">
    <source>
        <dbReference type="Proteomes" id="UP000790833"/>
    </source>
</evidence>
<evidence type="ECO:0000256" key="3">
    <source>
        <dbReference type="ARBA" id="ARBA00023136"/>
    </source>
</evidence>
<dbReference type="AlphaFoldDB" id="A0A9P8AJZ4"/>
<dbReference type="Pfam" id="PF11022">
    <property type="entry name" value="ATP19"/>
    <property type="match status" value="1"/>
</dbReference>
<comment type="subcellular location">
    <subcellularLocation>
        <location evidence="1">Mitochondrion membrane</location>
    </subcellularLocation>
</comment>
<dbReference type="GO" id="GO:0015986">
    <property type="term" value="P:proton motive force-driven ATP synthesis"/>
    <property type="evidence" value="ECO:0007669"/>
    <property type="project" value="TreeGrafter"/>
</dbReference>
<comment type="caution">
    <text evidence="4">The sequence shown here is derived from an EMBL/GenBank/DDBJ whole genome shotgun (WGS) entry which is preliminary data.</text>
</comment>
<keyword evidence="2" id="KW-0496">Mitochondrion</keyword>
<dbReference type="PANTHER" id="PTHR28074">
    <property type="entry name" value="ATP SYNTHASE SUBUNIT K, MITOCHONDRIAL"/>
    <property type="match status" value="1"/>
</dbReference>
<evidence type="ECO:0000256" key="1">
    <source>
        <dbReference type="ARBA" id="ARBA00004325"/>
    </source>
</evidence>
<dbReference type="EMBL" id="JAHMUF010000006">
    <property type="protein sequence ID" value="KAG7194612.1"/>
    <property type="molecule type" value="Genomic_DNA"/>
</dbReference>
<reference evidence="4" key="1">
    <citation type="submission" date="2021-03" db="EMBL/GenBank/DDBJ databases">
        <authorList>
            <person name="Palmer J.M."/>
        </authorList>
    </citation>
    <scope>NUCLEOTIDE SEQUENCE</scope>
    <source>
        <strain evidence="4">ARV_011</strain>
    </source>
</reference>
<sequence length="78" mass="8560">MSSEPGNYIYIMGSAYLIAGKEIPAHYLSLATLGAVVFFTVPKPWGPKKALHPSINASSPEEEKFVTEWLAKNGLEKH</sequence>